<evidence type="ECO:0000256" key="2">
    <source>
        <dbReference type="ARBA" id="ARBA00023043"/>
    </source>
</evidence>
<dbReference type="SUPFAM" id="SSF48403">
    <property type="entry name" value="Ankyrin repeat"/>
    <property type="match status" value="1"/>
</dbReference>
<protein>
    <submittedName>
        <fullName evidence="4">Uncharacterized protein</fullName>
    </submittedName>
</protein>
<dbReference type="AlphaFoldDB" id="A0AAU9JVA2"/>
<sequence>MTQEIRAPDQAEIDEFCVACGQKDLQKVSEMCGNNRILVEQCDSKLSLKPLFHAVFCGSYEVTYFLLEKGSDPNCRNAIGETPLHQAADNSELRLVRALLEFNANPNLKTNDGETPLHQATFRGDVGIVELLLLRGANPNEKNSVTGKTSLHIAAECEQVECLKMLLDYGAEVSITDNNGKFPAELTENSMIVNILDSYYQKFDFDNGSSLFSVKEAQIGDEETASTVRSFQGSPQHSKYMSIAYSIDSEMTLFIGTDTINDCKSETTGSSINGSESFLVRENCNSINIFEGKAFLLKFLKNLKLERYFQVLVDSGFDDLDSMIDQMKTPLPITREVLSGIGIEKPGHIFRLLMGLEYESGIYDTPLSEHYDSRTNLMLNDSKTEFQQWLESIKLGHLFICFEESGYDDIEMNKKLMFSRYPITDEVLKNEVGIDKRGYRYRILGKIHEEILRSKCPVLLETRENTRNCSPSCSIF</sequence>
<dbReference type="InterPro" id="IPR050776">
    <property type="entry name" value="Ank_Repeat/CDKN_Inhibitor"/>
</dbReference>
<dbReference type="PROSITE" id="PS50297">
    <property type="entry name" value="ANK_REP_REGION"/>
    <property type="match status" value="3"/>
</dbReference>
<feature type="repeat" description="ANK" evidence="3">
    <location>
        <begin position="112"/>
        <end position="144"/>
    </location>
</feature>
<keyword evidence="2 3" id="KW-0040">ANK repeat</keyword>
<dbReference type="InterPro" id="IPR036770">
    <property type="entry name" value="Ankyrin_rpt-contain_sf"/>
</dbReference>
<dbReference type="EMBL" id="CAJZBQ010000043">
    <property type="protein sequence ID" value="CAG9327368.1"/>
    <property type="molecule type" value="Genomic_DNA"/>
</dbReference>
<evidence type="ECO:0000313" key="5">
    <source>
        <dbReference type="Proteomes" id="UP001162131"/>
    </source>
</evidence>
<dbReference type="InterPro" id="IPR002110">
    <property type="entry name" value="Ankyrin_rpt"/>
</dbReference>
<feature type="repeat" description="ANK" evidence="3">
    <location>
        <begin position="146"/>
        <end position="178"/>
    </location>
</feature>
<dbReference type="Pfam" id="PF12796">
    <property type="entry name" value="Ank_2"/>
    <property type="match status" value="1"/>
</dbReference>
<dbReference type="PANTHER" id="PTHR24201">
    <property type="entry name" value="ANK_REP_REGION DOMAIN-CONTAINING PROTEIN"/>
    <property type="match status" value="1"/>
</dbReference>
<gene>
    <name evidence="4" type="ORF">BSTOLATCC_MIC43407</name>
</gene>
<evidence type="ECO:0000313" key="4">
    <source>
        <dbReference type="EMBL" id="CAG9327368.1"/>
    </source>
</evidence>
<proteinExistence type="predicted"/>
<reference evidence="4" key="1">
    <citation type="submission" date="2021-09" db="EMBL/GenBank/DDBJ databases">
        <authorList>
            <consortium name="AG Swart"/>
            <person name="Singh M."/>
            <person name="Singh A."/>
            <person name="Seah K."/>
            <person name="Emmerich C."/>
        </authorList>
    </citation>
    <scope>NUCLEOTIDE SEQUENCE</scope>
    <source>
        <strain evidence="4">ATCC30299</strain>
    </source>
</reference>
<organism evidence="4 5">
    <name type="scientific">Blepharisma stoltei</name>
    <dbReference type="NCBI Taxonomy" id="1481888"/>
    <lineage>
        <taxon>Eukaryota</taxon>
        <taxon>Sar</taxon>
        <taxon>Alveolata</taxon>
        <taxon>Ciliophora</taxon>
        <taxon>Postciliodesmatophora</taxon>
        <taxon>Heterotrichea</taxon>
        <taxon>Heterotrichida</taxon>
        <taxon>Blepharismidae</taxon>
        <taxon>Blepharisma</taxon>
    </lineage>
</organism>
<feature type="repeat" description="ANK" evidence="3">
    <location>
        <begin position="79"/>
        <end position="111"/>
    </location>
</feature>
<dbReference type="PANTHER" id="PTHR24201:SF15">
    <property type="entry name" value="ANKYRIN REPEAT DOMAIN-CONTAINING PROTEIN 66"/>
    <property type="match status" value="1"/>
</dbReference>
<dbReference type="Pfam" id="PF00023">
    <property type="entry name" value="Ank"/>
    <property type="match status" value="1"/>
</dbReference>
<keyword evidence="1" id="KW-0677">Repeat</keyword>
<dbReference type="Gene3D" id="1.25.40.20">
    <property type="entry name" value="Ankyrin repeat-containing domain"/>
    <property type="match status" value="2"/>
</dbReference>
<dbReference type="PRINTS" id="PR01415">
    <property type="entry name" value="ANKYRIN"/>
</dbReference>
<dbReference type="Gene3D" id="1.10.150.50">
    <property type="entry name" value="Transcription Factor, Ets-1"/>
    <property type="match status" value="2"/>
</dbReference>
<dbReference type="InterPro" id="IPR013761">
    <property type="entry name" value="SAM/pointed_sf"/>
</dbReference>
<dbReference type="Proteomes" id="UP001162131">
    <property type="component" value="Unassembled WGS sequence"/>
</dbReference>
<dbReference type="SMART" id="SM00248">
    <property type="entry name" value="ANK"/>
    <property type="match status" value="4"/>
</dbReference>
<comment type="caution">
    <text evidence="4">The sequence shown here is derived from an EMBL/GenBank/DDBJ whole genome shotgun (WGS) entry which is preliminary data.</text>
</comment>
<evidence type="ECO:0000256" key="3">
    <source>
        <dbReference type="PROSITE-ProRule" id="PRU00023"/>
    </source>
</evidence>
<accession>A0AAU9JVA2</accession>
<dbReference type="SUPFAM" id="SSF47769">
    <property type="entry name" value="SAM/Pointed domain"/>
    <property type="match status" value="2"/>
</dbReference>
<evidence type="ECO:0000256" key="1">
    <source>
        <dbReference type="ARBA" id="ARBA00022737"/>
    </source>
</evidence>
<keyword evidence="5" id="KW-1185">Reference proteome</keyword>
<name>A0AAU9JVA2_9CILI</name>
<dbReference type="PROSITE" id="PS50088">
    <property type="entry name" value="ANK_REPEAT"/>
    <property type="match status" value="3"/>
</dbReference>